<feature type="binding site" evidence="2">
    <location>
        <position position="46"/>
    </location>
    <ligand>
        <name>Mg(2+)</name>
        <dbReference type="ChEBI" id="CHEBI:18420"/>
        <label>2</label>
    </ligand>
</feature>
<dbReference type="OrthoDB" id="9802811at2"/>
<comment type="function">
    <text evidence="2">Catalyzes the ATP-dependent phosphorylation of thiamine-monophosphate (TMP) to form thiamine-pyrophosphate (TPP), the active form of vitamin B1.</text>
</comment>
<dbReference type="GO" id="GO:0009030">
    <property type="term" value="F:thiamine-phosphate kinase activity"/>
    <property type="evidence" value="ECO:0007669"/>
    <property type="project" value="UniProtKB-UniRule"/>
</dbReference>
<accession>A0A0R0CVB6</accession>
<evidence type="ECO:0000259" key="3">
    <source>
        <dbReference type="Pfam" id="PF00586"/>
    </source>
</evidence>
<dbReference type="STRING" id="344882.ABB29_09445"/>
<evidence type="ECO:0000259" key="4">
    <source>
        <dbReference type="Pfam" id="PF02769"/>
    </source>
</evidence>
<reference evidence="5 6" key="1">
    <citation type="submission" date="2015-05" db="EMBL/GenBank/DDBJ databases">
        <title>Genome sequencing and analysis of members of genus Stenotrophomonas.</title>
        <authorList>
            <person name="Patil P.P."/>
            <person name="Midha S."/>
            <person name="Patil P.B."/>
        </authorList>
    </citation>
    <scope>NUCLEOTIDE SEQUENCE [LARGE SCALE GENOMIC DNA]</scope>
    <source>
        <strain evidence="5 6">DSM 21858</strain>
    </source>
</reference>
<keyword evidence="6" id="KW-1185">Reference proteome</keyword>
<name>A0A0R0CVB6_9GAMM</name>
<sequence>MNTGEFDLIQQIRRHIVARDDVVLGIGDDAALLQLPANRQLVVAMDTLNIGVHFPRNTTAADIGWKALAVNLSDLAAMGAEPAWCTLSLSLPEADGDWLDGFLHGFTALARQHQIALVGGDTTRGPLSVCVTVHGLVASGEALRRDGARLGDDIWVSGSLGDAAAALALMLDEDGHLQDGDEALRQRLNRPTPRVPLGRALRGVAHAAIDVSDGLLADLQHICTASDVGARVQLAALPASDALLRAVDPERRQQLQATGGDDYELLFSAPVSARQAIEGIALATLTPLQRIGGIVNGERVVALAADGHEWQPSEPGYQHFSCR</sequence>
<comment type="pathway">
    <text evidence="2">Cofactor biosynthesis; thiamine diphosphate biosynthesis; thiamine diphosphate from thiamine phosphate: step 1/1.</text>
</comment>
<dbReference type="PATRIC" id="fig|344882.3.peg.3248"/>
<feature type="binding site" evidence="2">
    <location>
        <position position="74"/>
    </location>
    <ligand>
        <name>Mg(2+)</name>
        <dbReference type="ChEBI" id="CHEBI:18420"/>
        <label>2</label>
    </ligand>
</feature>
<feature type="binding site" evidence="2">
    <location>
        <position position="74"/>
    </location>
    <ligand>
        <name>Mg(2+)</name>
        <dbReference type="ChEBI" id="CHEBI:18420"/>
        <label>4</label>
    </ligand>
</feature>
<dbReference type="SUPFAM" id="SSF56042">
    <property type="entry name" value="PurM C-terminal domain-like"/>
    <property type="match status" value="1"/>
</dbReference>
<feature type="binding site" evidence="2">
    <location>
        <position position="74"/>
    </location>
    <ligand>
        <name>Mg(2+)</name>
        <dbReference type="ChEBI" id="CHEBI:18420"/>
        <label>3</label>
    </ligand>
</feature>
<dbReference type="Gene3D" id="3.30.1330.10">
    <property type="entry name" value="PurM-like, N-terminal domain"/>
    <property type="match status" value="1"/>
</dbReference>
<evidence type="ECO:0000313" key="5">
    <source>
        <dbReference type="EMBL" id="KRG69681.1"/>
    </source>
</evidence>
<proteinExistence type="inferred from homology"/>
<dbReference type="InterPro" id="IPR010918">
    <property type="entry name" value="PurM-like_C_dom"/>
</dbReference>
<comment type="caution">
    <text evidence="2">Lacks conserved residue(s) required for the propagation of feature annotation.</text>
</comment>
<dbReference type="InterPro" id="IPR016188">
    <property type="entry name" value="PurM-like_N"/>
</dbReference>
<dbReference type="UniPathway" id="UPA00060">
    <property type="reaction ID" value="UER00142"/>
</dbReference>
<dbReference type="EMBL" id="LDJL01000009">
    <property type="protein sequence ID" value="KRG69681.1"/>
    <property type="molecule type" value="Genomic_DNA"/>
</dbReference>
<feature type="domain" description="PurM-like C-terminal" evidence="4">
    <location>
        <begin position="151"/>
        <end position="300"/>
    </location>
</feature>
<feature type="binding site" evidence="2">
    <location>
        <position position="212"/>
    </location>
    <ligand>
        <name>ATP</name>
        <dbReference type="ChEBI" id="CHEBI:30616"/>
    </ligand>
</feature>
<comment type="catalytic activity">
    <reaction evidence="2">
        <text>thiamine phosphate + ATP = thiamine diphosphate + ADP</text>
        <dbReference type="Rhea" id="RHEA:15913"/>
        <dbReference type="ChEBI" id="CHEBI:30616"/>
        <dbReference type="ChEBI" id="CHEBI:37575"/>
        <dbReference type="ChEBI" id="CHEBI:58937"/>
        <dbReference type="ChEBI" id="CHEBI:456216"/>
        <dbReference type="EC" id="2.7.4.16"/>
    </reaction>
</comment>
<dbReference type="InterPro" id="IPR036676">
    <property type="entry name" value="PurM-like_C_sf"/>
</dbReference>
<keyword evidence="2" id="KW-0460">Magnesium</keyword>
<keyword evidence="2" id="KW-0808">Transferase</keyword>
<feature type="binding site" evidence="2">
    <location>
        <position position="29"/>
    </location>
    <ligand>
        <name>Mg(2+)</name>
        <dbReference type="ChEBI" id="CHEBI:18420"/>
        <label>4</label>
    </ligand>
</feature>
<dbReference type="Pfam" id="PF00586">
    <property type="entry name" value="AIRS"/>
    <property type="match status" value="1"/>
</dbReference>
<dbReference type="SUPFAM" id="SSF55326">
    <property type="entry name" value="PurM N-terminal domain-like"/>
    <property type="match status" value="1"/>
</dbReference>
<keyword evidence="2 5" id="KW-0418">Kinase</keyword>
<feature type="binding site" evidence="2">
    <location>
        <begin position="120"/>
        <end position="121"/>
    </location>
    <ligand>
        <name>ATP</name>
        <dbReference type="ChEBI" id="CHEBI:30616"/>
    </ligand>
</feature>
<feature type="binding site" evidence="2">
    <location>
        <position position="213"/>
    </location>
    <ligand>
        <name>Mg(2+)</name>
        <dbReference type="ChEBI" id="CHEBI:18420"/>
        <label>5</label>
    </ligand>
</feature>
<feature type="binding site" evidence="2">
    <location>
        <position position="317"/>
    </location>
    <ligand>
        <name>substrate</name>
    </ligand>
</feature>
<dbReference type="Gene3D" id="3.90.650.10">
    <property type="entry name" value="PurM-like C-terminal domain"/>
    <property type="match status" value="1"/>
</dbReference>
<comment type="similarity">
    <text evidence="2">Belongs to the thiamine-monophosphate kinase family.</text>
</comment>
<comment type="miscellaneous">
    <text evidence="2">Reaction mechanism of ThiL seems to utilize a direct, inline transfer of the gamma-phosphate of ATP to TMP rather than a phosphorylated enzyme intermediate.</text>
</comment>
<dbReference type="GO" id="GO:0009229">
    <property type="term" value="P:thiamine diphosphate biosynthetic process"/>
    <property type="evidence" value="ECO:0007669"/>
    <property type="project" value="UniProtKB-UniRule"/>
</dbReference>
<gene>
    <name evidence="2" type="primary">thiL</name>
    <name evidence="5" type="ORF">ABB29_09445</name>
</gene>
<dbReference type="GO" id="GO:0009228">
    <property type="term" value="P:thiamine biosynthetic process"/>
    <property type="evidence" value="ECO:0007669"/>
    <property type="project" value="UniProtKB-KW"/>
</dbReference>
<dbReference type="RefSeq" id="WP_057658433.1">
    <property type="nucleotide sequence ID" value="NZ_LDJL01000009.1"/>
</dbReference>
<evidence type="ECO:0000313" key="6">
    <source>
        <dbReference type="Proteomes" id="UP000052052"/>
    </source>
</evidence>
<dbReference type="GO" id="GO:0000287">
    <property type="term" value="F:magnesium ion binding"/>
    <property type="evidence" value="ECO:0007669"/>
    <property type="project" value="UniProtKB-UniRule"/>
</dbReference>
<dbReference type="CDD" id="cd02194">
    <property type="entry name" value="ThiL"/>
    <property type="match status" value="1"/>
</dbReference>
<dbReference type="PANTHER" id="PTHR30270:SF0">
    <property type="entry name" value="THIAMINE-MONOPHOSPHATE KINASE"/>
    <property type="match status" value="1"/>
</dbReference>
<feature type="binding site" evidence="2">
    <location>
        <position position="145"/>
    </location>
    <ligand>
        <name>ATP</name>
        <dbReference type="ChEBI" id="CHEBI:30616"/>
    </ligand>
</feature>
<feature type="binding site" evidence="2">
    <location>
        <position position="261"/>
    </location>
    <ligand>
        <name>substrate</name>
    </ligand>
</feature>
<dbReference type="Proteomes" id="UP000052052">
    <property type="component" value="Unassembled WGS sequence"/>
</dbReference>
<feature type="binding site" evidence="2">
    <location>
        <position position="210"/>
    </location>
    <ligand>
        <name>Mg(2+)</name>
        <dbReference type="ChEBI" id="CHEBI:18420"/>
        <label>3</label>
    </ligand>
</feature>
<dbReference type="AlphaFoldDB" id="A0A0R0CVB6"/>
<dbReference type="Pfam" id="PF02769">
    <property type="entry name" value="AIRS_C"/>
    <property type="match status" value="1"/>
</dbReference>
<evidence type="ECO:0000256" key="2">
    <source>
        <dbReference type="HAMAP-Rule" id="MF_02128"/>
    </source>
</evidence>
<keyword evidence="1 2" id="KW-0784">Thiamine biosynthesis</keyword>
<dbReference type="PIRSF" id="PIRSF005303">
    <property type="entry name" value="Thiam_monoph_kin"/>
    <property type="match status" value="1"/>
</dbReference>
<dbReference type="PANTHER" id="PTHR30270">
    <property type="entry name" value="THIAMINE-MONOPHOSPHATE KINASE"/>
    <property type="match status" value="1"/>
</dbReference>
<feature type="binding site" evidence="2">
    <location>
        <position position="29"/>
    </location>
    <ligand>
        <name>Mg(2+)</name>
        <dbReference type="ChEBI" id="CHEBI:18420"/>
        <label>3</label>
    </ligand>
</feature>
<dbReference type="NCBIfam" id="TIGR01379">
    <property type="entry name" value="thiL"/>
    <property type="match status" value="1"/>
</dbReference>
<comment type="caution">
    <text evidence="5">The sequence shown here is derived from an EMBL/GenBank/DDBJ whole genome shotgun (WGS) entry which is preliminary data.</text>
</comment>
<dbReference type="InterPro" id="IPR006283">
    <property type="entry name" value="ThiL-like"/>
</dbReference>
<keyword evidence="2" id="KW-0479">Metal-binding</keyword>
<feature type="binding site" evidence="2">
    <location>
        <position position="121"/>
    </location>
    <ligand>
        <name>Mg(2+)</name>
        <dbReference type="ChEBI" id="CHEBI:18420"/>
        <label>1</label>
    </ligand>
</feature>
<dbReference type="InterPro" id="IPR036921">
    <property type="entry name" value="PurM-like_N_sf"/>
</dbReference>
<feature type="binding site" evidence="2">
    <location>
        <position position="46"/>
    </location>
    <ligand>
        <name>Mg(2+)</name>
        <dbReference type="ChEBI" id="CHEBI:18420"/>
        <label>1</label>
    </ligand>
</feature>
<feature type="domain" description="PurM-like N-terminal" evidence="3">
    <location>
        <begin position="27"/>
        <end position="137"/>
    </location>
</feature>
<keyword evidence="2" id="KW-0067">ATP-binding</keyword>
<dbReference type="EC" id="2.7.4.16" evidence="2"/>
<dbReference type="HAMAP" id="MF_02128">
    <property type="entry name" value="TMP_kinase"/>
    <property type="match status" value="1"/>
</dbReference>
<keyword evidence="2" id="KW-0547">Nucleotide-binding</keyword>
<dbReference type="GO" id="GO:0005524">
    <property type="term" value="F:ATP binding"/>
    <property type="evidence" value="ECO:0007669"/>
    <property type="project" value="UniProtKB-UniRule"/>
</dbReference>
<evidence type="ECO:0000256" key="1">
    <source>
        <dbReference type="ARBA" id="ARBA00022977"/>
    </source>
</evidence>
<protein>
    <recommendedName>
        <fullName evidence="2">Thiamine-monophosphate kinase</fullName>
        <shortName evidence="2">TMP kinase</shortName>
        <shortName evidence="2">Thiamine-phosphate kinase</shortName>
        <ecNumber evidence="2">2.7.4.16</ecNumber>
    </recommendedName>
</protein>
<organism evidence="5 6">
    <name type="scientific">Pseudoxanthomonas dokdonensis</name>
    <dbReference type="NCBI Taxonomy" id="344882"/>
    <lineage>
        <taxon>Bacteria</taxon>
        <taxon>Pseudomonadati</taxon>
        <taxon>Pseudomonadota</taxon>
        <taxon>Gammaproteobacteria</taxon>
        <taxon>Lysobacterales</taxon>
        <taxon>Lysobacteraceae</taxon>
        <taxon>Pseudoxanthomonas</taxon>
    </lineage>
</organism>
<feature type="binding site" evidence="2">
    <location>
        <position position="53"/>
    </location>
    <ligand>
        <name>substrate</name>
    </ligand>
</feature>